<sequence>MGRLGHLPEPQREALKVAFGLSTGSAPDRFLVGLAVLSLLADAAVDQPLVCVVDDAQWLDRMSAQTLAFVARRVFAEGVALVFAVRTQTCDDQFTGLRELEVRSLQDATRVRCWTRCSWEESTRTCGSG</sequence>
<proteinExistence type="predicted"/>
<dbReference type="RefSeq" id="WP_211337799.1">
    <property type="nucleotide sequence ID" value="NZ_QGHB01000028.1"/>
</dbReference>
<dbReference type="EMBL" id="QGHB01000028">
    <property type="protein sequence ID" value="PWK78552.1"/>
    <property type="molecule type" value="Genomic_DNA"/>
</dbReference>
<comment type="caution">
    <text evidence="1">The sequence shown here is derived from an EMBL/GenBank/DDBJ whole genome shotgun (WGS) entry which is preliminary data.</text>
</comment>
<accession>A0A316HUA6</accession>
<evidence type="ECO:0000313" key="1">
    <source>
        <dbReference type="EMBL" id="PWK78552.1"/>
    </source>
</evidence>
<dbReference type="AlphaFoldDB" id="A0A316HUA6"/>
<evidence type="ECO:0008006" key="3">
    <source>
        <dbReference type="Google" id="ProtNLM"/>
    </source>
</evidence>
<gene>
    <name evidence="1" type="ORF">C8D88_12814</name>
</gene>
<protein>
    <recommendedName>
        <fullName evidence="3">AAA ATPase domain-containing protein</fullName>
    </recommendedName>
</protein>
<evidence type="ECO:0000313" key="2">
    <source>
        <dbReference type="Proteomes" id="UP000246005"/>
    </source>
</evidence>
<name>A0A316HUA6_9PSEU</name>
<reference evidence="1 2" key="1">
    <citation type="submission" date="2018-05" db="EMBL/GenBank/DDBJ databases">
        <title>Genomic Encyclopedia of Type Strains, Phase IV (KMG-IV): sequencing the most valuable type-strain genomes for metagenomic binning, comparative biology and taxonomic classification.</title>
        <authorList>
            <person name="Goeker M."/>
        </authorList>
    </citation>
    <scope>NUCLEOTIDE SEQUENCE [LARGE SCALE GENOMIC DNA]</scope>
    <source>
        <strain evidence="1 2">DSM 45480</strain>
    </source>
</reference>
<dbReference type="Proteomes" id="UP000246005">
    <property type="component" value="Unassembled WGS sequence"/>
</dbReference>
<organism evidence="1 2">
    <name type="scientific">Lentzea atacamensis</name>
    <dbReference type="NCBI Taxonomy" id="531938"/>
    <lineage>
        <taxon>Bacteria</taxon>
        <taxon>Bacillati</taxon>
        <taxon>Actinomycetota</taxon>
        <taxon>Actinomycetes</taxon>
        <taxon>Pseudonocardiales</taxon>
        <taxon>Pseudonocardiaceae</taxon>
        <taxon>Lentzea</taxon>
    </lineage>
</organism>